<feature type="compositionally biased region" description="Basic and acidic residues" evidence="1">
    <location>
        <begin position="204"/>
        <end position="213"/>
    </location>
</feature>
<feature type="compositionally biased region" description="Acidic residues" evidence="1">
    <location>
        <begin position="78"/>
        <end position="88"/>
    </location>
</feature>
<dbReference type="Pfam" id="PF13412">
    <property type="entry name" value="HTH_24"/>
    <property type="match status" value="1"/>
</dbReference>
<accession>A0A7D5T098</accession>
<dbReference type="SUPFAM" id="SSF46785">
    <property type="entry name" value="Winged helix' DNA-binding domain"/>
    <property type="match status" value="1"/>
</dbReference>
<evidence type="ECO:0000256" key="1">
    <source>
        <dbReference type="SAM" id="MobiDB-lite"/>
    </source>
</evidence>
<keyword evidence="3" id="KW-1185">Reference proteome</keyword>
<dbReference type="EMBL" id="CP058910">
    <property type="protein sequence ID" value="QLH77848.1"/>
    <property type="molecule type" value="Genomic_DNA"/>
</dbReference>
<sequence length="301" mass="31826">MSRADRGADQPRAMIHRRILDVAESNPDASMTAIAEEVSGASPDLVDRVLDEYGDPGRDPEPDDETSMNAPNASAPETDPETEQDESATEPNDPSAETDDSAAEPAVQTPTAAELSEKQRRTLRALYERPGASQGDLAEDLDVTRATVSRRLNAIPGFEWTDRRAFAESVFDEATDGESDEAAGGESDDADDEVAAGDPTTDGGQHDGRESVDPKAVAALEGALTDLAARLDAVESRVGESDDADGSGDAGRSDDVDDAVEADAAPALSPELAHKVVHACMESDRVTEDEELDVLRAFMES</sequence>
<evidence type="ECO:0000313" key="3">
    <source>
        <dbReference type="Proteomes" id="UP000509667"/>
    </source>
</evidence>
<feature type="region of interest" description="Disordered" evidence="1">
    <location>
        <begin position="169"/>
        <end position="218"/>
    </location>
</feature>
<dbReference type="OrthoDB" id="170876at2157"/>
<gene>
    <name evidence="2" type="ORF">HZS55_11305</name>
</gene>
<feature type="region of interest" description="Disordered" evidence="1">
    <location>
        <begin position="234"/>
        <end position="271"/>
    </location>
</feature>
<dbReference type="GeneID" id="56078458"/>
<feature type="region of interest" description="Disordered" evidence="1">
    <location>
        <begin position="36"/>
        <end position="138"/>
    </location>
</feature>
<dbReference type="Proteomes" id="UP000509667">
    <property type="component" value="Chromosome"/>
</dbReference>
<organism evidence="2 3">
    <name type="scientific">Halosimplex rubrum</name>
    <dbReference type="NCBI Taxonomy" id="869889"/>
    <lineage>
        <taxon>Archaea</taxon>
        <taxon>Methanobacteriati</taxon>
        <taxon>Methanobacteriota</taxon>
        <taxon>Stenosarchaea group</taxon>
        <taxon>Halobacteria</taxon>
        <taxon>Halobacteriales</taxon>
        <taxon>Haloarculaceae</taxon>
        <taxon>Halosimplex</taxon>
    </lineage>
</organism>
<dbReference type="Gene3D" id="1.10.10.10">
    <property type="entry name" value="Winged helix-like DNA-binding domain superfamily/Winged helix DNA-binding domain"/>
    <property type="match status" value="1"/>
</dbReference>
<dbReference type="InterPro" id="IPR036390">
    <property type="entry name" value="WH_DNA-bd_sf"/>
</dbReference>
<dbReference type="RefSeq" id="WP_179907755.1">
    <property type="nucleotide sequence ID" value="NZ_CP058910.1"/>
</dbReference>
<protein>
    <submittedName>
        <fullName evidence="2">Winged helix-turn-helix domain-containing protein</fullName>
    </submittedName>
</protein>
<dbReference type="KEGG" id="hrr:HZS55_11305"/>
<dbReference type="AlphaFoldDB" id="A0A7D5T098"/>
<evidence type="ECO:0000313" key="2">
    <source>
        <dbReference type="EMBL" id="QLH77848.1"/>
    </source>
</evidence>
<feature type="compositionally biased region" description="Acidic residues" evidence="1">
    <location>
        <begin position="170"/>
        <end position="195"/>
    </location>
</feature>
<name>A0A7D5T098_9EURY</name>
<dbReference type="InterPro" id="IPR036388">
    <property type="entry name" value="WH-like_DNA-bd_sf"/>
</dbReference>
<proteinExistence type="predicted"/>
<feature type="compositionally biased region" description="Basic and acidic residues" evidence="1">
    <location>
        <begin position="45"/>
        <end position="60"/>
    </location>
</feature>
<reference evidence="2 3" key="1">
    <citation type="submission" date="2020-07" db="EMBL/GenBank/DDBJ databases">
        <title>Halosimplex pelagicum sp. nov. and Halosimplex rubrum sp. nov., isolated from salted brown alga Laminaria, and emended description of the genus Halosimplex.</title>
        <authorList>
            <person name="Cui H."/>
        </authorList>
    </citation>
    <scope>NUCLEOTIDE SEQUENCE [LARGE SCALE GENOMIC DNA]</scope>
    <source>
        <strain evidence="2 3">R27</strain>
    </source>
</reference>